<keyword evidence="2" id="KW-0597">Phosphoprotein</keyword>
<dbReference type="GO" id="GO:0003677">
    <property type="term" value="F:DNA binding"/>
    <property type="evidence" value="ECO:0007669"/>
    <property type="project" value="UniProtKB-KW"/>
</dbReference>
<accession>A0A437QDT8</accession>
<feature type="domain" description="HTH luxR-type" evidence="3">
    <location>
        <begin position="138"/>
        <end position="203"/>
    </location>
</feature>
<dbReference type="AlphaFoldDB" id="A0A437QDT8"/>
<comment type="caution">
    <text evidence="5">The sequence shown here is derived from an EMBL/GenBank/DDBJ whole genome shotgun (WGS) entry which is preliminary data.</text>
</comment>
<evidence type="ECO:0000313" key="6">
    <source>
        <dbReference type="Proteomes" id="UP000282818"/>
    </source>
</evidence>
<dbReference type="RefSeq" id="WP_127692722.1">
    <property type="nucleotide sequence ID" value="NZ_SACQ01000001.1"/>
</dbReference>
<dbReference type="InterPro" id="IPR051015">
    <property type="entry name" value="EvgA-like"/>
</dbReference>
<dbReference type="SUPFAM" id="SSF52172">
    <property type="entry name" value="CheY-like"/>
    <property type="match status" value="1"/>
</dbReference>
<dbReference type="Proteomes" id="UP000282818">
    <property type="component" value="Unassembled WGS sequence"/>
</dbReference>
<dbReference type="SMART" id="SM00421">
    <property type="entry name" value="HTH_LUXR"/>
    <property type="match status" value="1"/>
</dbReference>
<gene>
    <name evidence="5" type="ORF">EOE65_02565</name>
</gene>
<dbReference type="PROSITE" id="PS00622">
    <property type="entry name" value="HTH_LUXR_1"/>
    <property type="match status" value="1"/>
</dbReference>
<dbReference type="PANTHER" id="PTHR45566:SF1">
    <property type="entry name" value="HTH-TYPE TRANSCRIPTIONAL REGULATOR YHJB-RELATED"/>
    <property type="match status" value="1"/>
</dbReference>
<dbReference type="InterPro" id="IPR000792">
    <property type="entry name" value="Tscrpt_reg_LuxR_C"/>
</dbReference>
<evidence type="ECO:0000313" key="5">
    <source>
        <dbReference type="EMBL" id="RVU32553.1"/>
    </source>
</evidence>
<evidence type="ECO:0000259" key="3">
    <source>
        <dbReference type="PROSITE" id="PS50043"/>
    </source>
</evidence>
<dbReference type="GO" id="GO:0006355">
    <property type="term" value="P:regulation of DNA-templated transcription"/>
    <property type="evidence" value="ECO:0007669"/>
    <property type="project" value="InterPro"/>
</dbReference>
<dbReference type="PROSITE" id="PS50043">
    <property type="entry name" value="HTH_LUXR_2"/>
    <property type="match status" value="1"/>
</dbReference>
<reference evidence="5 6" key="1">
    <citation type="submission" date="2019-01" db="EMBL/GenBank/DDBJ databases">
        <authorList>
            <person name="Chen W.-M."/>
        </authorList>
    </citation>
    <scope>NUCLEOTIDE SEQUENCE [LARGE SCALE GENOMIC DNA]</scope>
    <source>
        <strain evidence="5 6">HPM-16</strain>
    </source>
</reference>
<dbReference type="GO" id="GO:0000160">
    <property type="term" value="P:phosphorelay signal transduction system"/>
    <property type="evidence" value="ECO:0007669"/>
    <property type="project" value="InterPro"/>
</dbReference>
<keyword evidence="6" id="KW-1185">Reference proteome</keyword>
<evidence type="ECO:0000256" key="2">
    <source>
        <dbReference type="PROSITE-ProRule" id="PRU00169"/>
    </source>
</evidence>
<dbReference type="InterPro" id="IPR016032">
    <property type="entry name" value="Sig_transdc_resp-reg_C-effctor"/>
</dbReference>
<dbReference type="CDD" id="cd06170">
    <property type="entry name" value="LuxR_C_like"/>
    <property type="match status" value="1"/>
</dbReference>
<dbReference type="PRINTS" id="PR00038">
    <property type="entry name" value="HTHLUXR"/>
</dbReference>
<feature type="modified residue" description="4-aspartylphosphate" evidence="2">
    <location>
        <position position="53"/>
    </location>
</feature>
<sequence length="215" mass="23852">MKVFIVDRSPAYRLGVELALKSAGVMARSAHAEALIDVLPDLRRHSSYLVIIDSRQLSEDLQELKVLEGVGRVKTLVLTDTKDLVQMRRVLFSGASGAIAKTAPMEELVDAIVAVMSGACWRYDDVAEVPLTNQATRLGYALCRLSNRESRVLGLVRSGLRNKEIACEMSLTEHTIKTHISNILRKLGIENRTQLVVALRDIKAPHDPFEHRLSA</sequence>
<protein>
    <submittedName>
        <fullName evidence="5">Response regulator transcription factor</fullName>
    </submittedName>
</protein>
<dbReference type="PANTHER" id="PTHR45566">
    <property type="entry name" value="HTH-TYPE TRANSCRIPTIONAL REGULATOR YHJB-RELATED"/>
    <property type="match status" value="1"/>
</dbReference>
<dbReference type="PROSITE" id="PS50110">
    <property type="entry name" value="RESPONSE_REGULATORY"/>
    <property type="match status" value="1"/>
</dbReference>
<dbReference type="InterPro" id="IPR011006">
    <property type="entry name" value="CheY-like_superfamily"/>
</dbReference>
<dbReference type="Gene3D" id="3.40.50.2300">
    <property type="match status" value="1"/>
</dbReference>
<proteinExistence type="predicted"/>
<evidence type="ECO:0000259" key="4">
    <source>
        <dbReference type="PROSITE" id="PS50110"/>
    </source>
</evidence>
<keyword evidence="1" id="KW-0238">DNA-binding</keyword>
<dbReference type="InterPro" id="IPR001789">
    <property type="entry name" value="Sig_transdc_resp-reg_receiver"/>
</dbReference>
<evidence type="ECO:0000256" key="1">
    <source>
        <dbReference type="ARBA" id="ARBA00023125"/>
    </source>
</evidence>
<dbReference type="SUPFAM" id="SSF46894">
    <property type="entry name" value="C-terminal effector domain of the bipartite response regulators"/>
    <property type="match status" value="1"/>
</dbReference>
<dbReference type="Pfam" id="PF00196">
    <property type="entry name" value="GerE"/>
    <property type="match status" value="1"/>
</dbReference>
<dbReference type="EMBL" id="SACQ01000001">
    <property type="protein sequence ID" value="RVU32553.1"/>
    <property type="molecule type" value="Genomic_DNA"/>
</dbReference>
<name>A0A437QDT8_9GAMM</name>
<organism evidence="5 6">
    <name type="scientific">Neptunomonas marina</name>
    <dbReference type="NCBI Taxonomy" id="1815562"/>
    <lineage>
        <taxon>Bacteria</taxon>
        <taxon>Pseudomonadati</taxon>
        <taxon>Pseudomonadota</taxon>
        <taxon>Gammaproteobacteria</taxon>
        <taxon>Oceanospirillales</taxon>
        <taxon>Oceanospirillaceae</taxon>
        <taxon>Neptunomonas</taxon>
    </lineage>
</organism>
<feature type="domain" description="Response regulatory" evidence="4">
    <location>
        <begin position="2"/>
        <end position="116"/>
    </location>
</feature>